<proteinExistence type="predicted"/>
<reference evidence="1 2" key="1">
    <citation type="submission" date="2019-07" db="EMBL/GenBank/DDBJ databases">
        <title>WGS assembly of Gossypium tomentosum.</title>
        <authorList>
            <person name="Chen Z.J."/>
            <person name="Sreedasyam A."/>
            <person name="Ando A."/>
            <person name="Song Q."/>
            <person name="De L."/>
            <person name="Hulse-Kemp A."/>
            <person name="Ding M."/>
            <person name="Ye W."/>
            <person name="Kirkbride R."/>
            <person name="Jenkins J."/>
            <person name="Plott C."/>
            <person name="Lovell J."/>
            <person name="Lin Y.-M."/>
            <person name="Vaughn R."/>
            <person name="Liu B."/>
            <person name="Li W."/>
            <person name="Simpson S."/>
            <person name="Scheffler B."/>
            <person name="Saski C."/>
            <person name="Grover C."/>
            <person name="Hu G."/>
            <person name="Conover J."/>
            <person name="Carlson J."/>
            <person name="Shu S."/>
            <person name="Boston L."/>
            <person name="Williams M."/>
            <person name="Peterson D."/>
            <person name="Mcgee K."/>
            <person name="Jones D."/>
            <person name="Wendel J."/>
            <person name="Stelly D."/>
            <person name="Grimwood J."/>
            <person name="Schmutz J."/>
        </authorList>
    </citation>
    <scope>NUCLEOTIDE SEQUENCE [LARGE SCALE GENOMIC DNA]</scope>
    <source>
        <strain evidence="1">7179.01</strain>
    </source>
</reference>
<sequence length="88" mass="10397">MEAKMKELSDLLSKGLRKQQAMAPKVFFLALPVFICNKKRAKRKKEILEKKVDNQSSKIYNNKNPFFQVGFGTWVLTFEFFYEVTTQR</sequence>
<keyword evidence="2" id="KW-1185">Reference proteome</keyword>
<evidence type="ECO:0000313" key="2">
    <source>
        <dbReference type="Proteomes" id="UP000322667"/>
    </source>
</evidence>
<dbReference type="Proteomes" id="UP000322667">
    <property type="component" value="Chromosome D13"/>
</dbReference>
<accession>A0A5D2HX22</accession>
<evidence type="ECO:0000313" key="1">
    <source>
        <dbReference type="EMBL" id="TYH34784.1"/>
    </source>
</evidence>
<dbReference type="EMBL" id="CM017635">
    <property type="protein sequence ID" value="TYH34784.1"/>
    <property type="molecule type" value="Genomic_DNA"/>
</dbReference>
<protein>
    <submittedName>
        <fullName evidence="1">Uncharacterized protein</fullName>
    </submittedName>
</protein>
<gene>
    <name evidence="1" type="ORF">ES332_D13G148100v1</name>
</gene>
<dbReference type="AlphaFoldDB" id="A0A5D2HX22"/>
<organism evidence="1 2">
    <name type="scientific">Gossypium tomentosum</name>
    <name type="common">Hawaiian cotton</name>
    <name type="synonym">Gossypium sandvicense</name>
    <dbReference type="NCBI Taxonomy" id="34277"/>
    <lineage>
        <taxon>Eukaryota</taxon>
        <taxon>Viridiplantae</taxon>
        <taxon>Streptophyta</taxon>
        <taxon>Embryophyta</taxon>
        <taxon>Tracheophyta</taxon>
        <taxon>Spermatophyta</taxon>
        <taxon>Magnoliopsida</taxon>
        <taxon>eudicotyledons</taxon>
        <taxon>Gunneridae</taxon>
        <taxon>Pentapetalae</taxon>
        <taxon>rosids</taxon>
        <taxon>malvids</taxon>
        <taxon>Malvales</taxon>
        <taxon>Malvaceae</taxon>
        <taxon>Malvoideae</taxon>
        <taxon>Gossypium</taxon>
    </lineage>
</organism>
<name>A0A5D2HX22_GOSTO</name>